<evidence type="ECO:0000256" key="4">
    <source>
        <dbReference type="ARBA" id="ARBA00022705"/>
    </source>
</evidence>
<dbReference type="GO" id="GO:1902977">
    <property type="term" value="P:mitotic DNA replication preinitiation complex assembly"/>
    <property type="evidence" value="ECO:0007669"/>
    <property type="project" value="TreeGrafter"/>
</dbReference>
<feature type="compositionally biased region" description="Acidic residues" evidence="9">
    <location>
        <begin position="409"/>
        <end position="418"/>
    </location>
</feature>
<evidence type="ECO:0000256" key="9">
    <source>
        <dbReference type="SAM" id="MobiDB-lite"/>
    </source>
</evidence>
<protein>
    <recommendedName>
        <fullName evidence="3 8">DNA replication regulator SLD2</fullName>
    </recommendedName>
</protein>
<keyword evidence="6 8" id="KW-0131">Cell cycle</keyword>
<dbReference type="EMBL" id="MLKD01000002">
    <property type="protein sequence ID" value="OQE29582.1"/>
    <property type="molecule type" value="Genomic_DNA"/>
</dbReference>
<reference evidence="11" key="1">
    <citation type="journal article" date="2017" name="Nat. Microbiol.">
        <title>Global analysis of biosynthetic gene clusters reveals vast potential of secondary metabolite production in Penicillium species.</title>
        <authorList>
            <person name="Nielsen J.C."/>
            <person name="Grijseels S."/>
            <person name="Prigent S."/>
            <person name="Ji B."/>
            <person name="Dainat J."/>
            <person name="Nielsen K.F."/>
            <person name="Frisvad J.C."/>
            <person name="Workman M."/>
            <person name="Nielsen J."/>
        </authorList>
    </citation>
    <scope>NUCLEOTIDE SEQUENCE [LARGE SCALE GENOMIC DNA]</scope>
    <source>
        <strain evidence="11">IBT 24891</strain>
    </source>
</reference>
<feature type="compositionally biased region" description="Basic and acidic residues" evidence="9">
    <location>
        <begin position="55"/>
        <end position="78"/>
    </location>
</feature>
<feature type="compositionally biased region" description="Basic and acidic residues" evidence="9">
    <location>
        <begin position="485"/>
        <end position="495"/>
    </location>
</feature>
<dbReference type="OrthoDB" id="8775810at2759"/>
<feature type="region of interest" description="Disordered" evidence="9">
    <location>
        <begin position="33"/>
        <end position="236"/>
    </location>
</feature>
<evidence type="ECO:0000256" key="8">
    <source>
        <dbReference type="RuleBase" id="RU367067"/>
    </source>
</evidence>
<name>A0A1V6TT61_9EURO</name>
<dbReference type="Pfam" id="PF11719">
    <property type="entry name" value="Drc1-Sld2"/>
    <property type="match status" value="1"/>
</dbReference>
<gene>
    <name evidence="10" type="ORF">PENSTE_c002G06333</name>
</gene>
<organism evidence="10 11">
    <name type="scientific">Penicillium steckii</name>
    <dbReference type="NCBI Taxonomy" id="303698"/>
    <lineage>
        <taxon>Eukaryota</taxon>
        <taxon>Fungi</taxon>
        <taxon>Dikarya</taxon>
        <taxon>Ascomycota</taxon>
        <taxon>Pezizomycotina</taxon>
        <taxon>Eurotiomycetes</taxon>
        <taxon>Eurotiomycetidae</taxon>
        <taxon>Eurotiales</taxon>
        <taxon>Aspergillaceae</taxon>
        <taxon>Penicillium</taxon>
    </lineage>
</organism>
<dbReference type="Gene3D" id="1.10.10.1460">
    <property type="match status" value="1"/>
</dbReference>
<comment type="similarity">
    <text evidence="2 8">Belongs to the SLD2 family.</text>
</comment>
<evidence type="ECO:0000256" key="6">
    <source>
        <dbReference type="ARBA" id="ARBA00023306"/>
    </source>
</evidence>
<feature type="compositionally biased region" description="Basic and acidic residues" evidence="9">
    <location>
        <begin position="513"/>
        <end position="526"/>
    </location>
</feature>
<dbReference type="PANTHER" id="PTHR28124:SF1">
    <property type="entry name" value="DNA REPLICATION REGULATOR SLD2"/>
    <property type="match status" value="1"/>
</dbReference>
<evidence type="ECO:0000256" key="7">
    <source>
        <dbReference type="ARBA" id="ARBA00025253"/>
    </source>
</evidence>
<evidence type="ECO:0000313" key="10">
    <source>
        <dbReference type="EMBL" id="OQE29582.1"/>
    </source>
</evidence>
<feature type="region of interest" description="Disordered" evidence="9">
    <location>
        <begin position="353"/>
        <end position="554"/>
    </location>
</feature>
<sequence>MADHLDALTSLEEATGKAIAVRKELKEWEKEFAAANGGRKAGREDIKQNPHIASKYKEYGQLKNLEAKLNRRETRQAESEQYESQSKKRKHASSSGPTDAPPKTTPRKASKGLFATPSHSRTENIHPSNLDPYDSPSTFRKLFSPSTHRQSMPAPSPLKAAIGPTPQRDGKSLGLFDLLSESGGTNQGTPSINRQKDTLAAGFQTPSKPKTFDPIKEDPEEEEEEESSRITRTPASATKQFYLANLFATPTTMRYAAMVEADDEKEEQASANKATQQSPETNHSATPSFLRRSNSGRYPAPTNKDGSGLSPMKSRQPGIFHGKGLSTIVQGLRAMEEERMDDEWDVMREMEAEEEGFSYPIPTTQDNPENAERPYKKKGQKRTTRRVNMKPVIRQPKPRQTNDMAPPPPEEESGDEPEATVPETQIQAGSDEIPADILENIDEFDDLASLHTMSEPGSGDDEPEPDSDGDPEYDEKPKPQNKPKSFSDRLKEAVSKVKPTTKEQPAPVPVKVTQEKEEKKPKERKVNPQAHANYRSLKIGNRGGSRGRGRFGRR</sequence>
<comment type="caution">
    <text evidence="10">The sequence shown here is derived from an EMBL/GenBank/DDBJ whole genome shotgun (WGS) entry which is preliminary data.</text>
</comment>
<evidence type="ECO:0000256" key="1">
    <source>
        <dbReference type="ARBA" id="ARBA00004123"/>
    </source>
</evidence>
<dbReference type="GO" id="GO:0006270">
    <property type="term" value="P:DNA replication initiation"/>
    <property type="evidence" value="ECO:0007669"/>
    <property type="project" value="UniProtKB-UniRule"/>
</dbReference>
<dbReference type="GO" id="GO:0003697">
    <property type="term" value="F:single-stranded DNA binding"/>
    <property type="evidence" value="ECO:0007669"/>
    <property type="project" value="TreeGrafter"/>
</dbReference>
<comment type="function">
    <text evidence="7 8">Has a role in the initiation of DNA replication. Required at S-phase checkpoint.</text>
</comment>
<evidence type="ECO:0000256" key="5">
    <source>
        <dbReference type="ARBA" id="ARBA00023242"/>
    </source>
</evidence>
<keyword evidence="5 8" id="KW-0539">Nucleus</keyword>
<dbReference type="InterPro" id="IPR040203">
    <property type="entry name" value="Sld2"/>
</dbReference>
<dbReference type="FunFam" id="1.10.10.1460:FF:000001">
    <property type="entry name" value="DNA replication regulator Sld2"/>
    <property type="match status" value="1"/>
</dbReference>
<keyword evidence="4 8" id="KW-0235">DNA replication</keyword>
<feature type="compositionally biased region" description="Basic residues" evidence="9">
    <location>
        <begin position="545"/>
        <end position="554"/>
    </location>
</feature>
<comment type="subcellular location">
    <subcellularLocation>
        <location evidence="1 8">Nucleus</location>
    </subcellularLocation>
</comment>
<dbReference type="AlphaFoldDB" id="A0A1V6TT61"/>
<proteinExistence type="inferred from homology"/>
<dbReference type="CDD" id="cd22289">
    <property type="entry name" value="RecQL4_SLD2_NTD"/>
    <property type="match status" value="1"/>
</dbReference>
<evidence type="ECO:0000256" key="3">
    <source>
        <dbReference type="ARBA" id="ARBA00018363"/>
    </source>
</evidence>
<dbReference type="PANTHER" id="PTHR28124">
    <property type="entry name" value="DNA REPLICATION REGULATOR SLD2"/>
    <property type="match status" value="1"/>
</dbReference>
<feature type="compositionally biased region" description="Acidic residues" evidence="9">
    <location>
        <begin position="458"/>
        <end position="473"/>
    </location>
</feature>
<evidence type="ECO:0000256" key="2">
    <source>
        <dbReference type="ARBA" id="ARBA00007276"/>
    </source>
</evidence>
<feature type="region of interest" description="Disordered" evidence="9">
    <location>
        <begin position="259"/>
        <end position="324"/>
    </location>
</feature>
<keyword evidence="11" id="KW-1185">Reference proteome</keyword>
<dbReference type="GO" id="GO:0003688">
    <property type="term" value="F:DNA replication origin binding"/>
    <property type="evidence" value="ECO:0007669"/>
    <property type="project" value="TreeGrafter"/>
</dbReference>
<feature type="compositionally biased region" description="Basic residues" evidence="9">
    <location>
        <begin position="375"/>
        <end position="388"/>
    </location>
</feature>
<dbReference type="InterPro" id="IPR021110">
    <property type="entry name" value="DNA_rep_checkpnt_protein"/>
</dbReference>
<feature type="compositionally biased region" description="Polar residues" evidence="9">
    <location>
        <begin position="182"/>
        <end position="193"/>
    </location>
</feature>
<accession>A0A1V6TT61</accession>
<dbReference type="GO" id="GO:0031261">
    <property type="term" value="C:DNA replication preinitiation complex"/>
    <property type="evidence" value="ECO:0007669"/>
    <property type="project" value="TreeGrafter"/>
</dbReference>
<evidence type="ECO:0000313" key="11">
    <source>
        <dbReference type="Proteomes" id="UP000191285"/>
    </source>
</evidence>
<dbReference type="Proteomes" id="UP000191285">
    <property type="component" value="Unassembled WGS sequence"/>
</dbReference>
<feature type="compositionally biased region" description="Polar residues" evidence="9">
    <location>
        <begin position="269"/>
        <end position="296"/>
    </location>
</feature>
<dbReference type="GO" id="GO:0000727">
    <property type="term" value="P:double-strand break repair via break-induced replication"/>
    <property type="evidence" value="ECO:0007669"/>
    <property type="project" value="TreeGrafter"/>
</dbReference>